<comment type="pathway">
    <text evidence="2">Lipid metabolism; fatty acid biosynthesis.</text>
</comment>
<name>A0A9E7I6K8_9LILI</name>
<evidence type="ECO:0000256" key="12">
    <source>
        <dbReference type="PROSITE-ProRule" id="PRU00708"/>
    </source>
</evidence>
<dbReference type="EC" id="2.3.1.199" evidence="4"/>
<keyword evidence="8 14" id="KW-1133">Transmembrane helix</keyword>
<evidence type="ECO:0000256" key="3">
    <source>
        <dbReference type="ARBA" id="ARBA00005531"/>
    </source>
</evidence>
<gene>
    <name evidence="18" type="ORF">MUK42_24814</name>
</gene>
<feature type="region of interest" description="Disordered" evidence="13">
    <location>
        <begin position="972"/>
        <end position="993"/>
    </location>
</feature>
<evidence type="ECO:0000259" key="16">
    <source>
        <dbReference type="Pfam" id="PF08541"/>
    </source>
</evidence>
<feature type="repeat" description="PPR" evidence="12">
    <location>
        <begin position="321"/>
        <end position="355"/>
    </location>
</feature>
<keyword evidence="19" id="KW-1185">Reference proteome</keyword>
<dbReference type="SUPFAM" id="SSF48452">
    <property type="entry name" value="TPR-like"/>
    <property type="match status" value="2"/>
</dbReference>
<evidence type="ECO:0000256" key="8">
    <source>
        <dbReference type="ARBA" id="ARBA00022989"/>
    </source>
</evidence>
<feature type="transmembrane region" description="Helical" evidence="14">
    <location>
        <begin position="1597"/>
        <end position="1618"/>
    </location>
</feature>
<evidence type="ECO:0000256" key="4">
    <source>
        <dbReference type="ARBA" id="ARBA00012307"/>
    </source>
</evidence>
<dbReference type="Pfam" id="PF13041">
    <property type="entry name" value="PPR_2"/>
    <property type="match status" value="4"/>
</dbReference>
<feature type="compositionally biased region" description="Low complexity" evidence="13">
    <location>
        <begin position="972"/>
        <end position="982"/>
    </location>
</feature>
<feature type="repeat" description="PPR" evidence="12">
    <location>
        <begin position="220"/>
        <end position="254"/>
    </location>
</feature>
<dbReference type="FunFam" id="3.40.47.10:FF:000028">
    <property type="entry name" value="3-ketoacyl-CoA synthase"/>
    <property type="match status" value="1"/>
</dbReference>
<dbReference type="InterPro" id="IPR012392">
    <property type="entry name" value="3-ktacl-CoA_syn"/>
</dbReference>
<dbReference type="InterPro" id="IPR032867">
    <property type="entry name" value="DYW_dom"/>
</dbReference>
<dbReference type="Pfam" id="PF08392">
    <property type="entry name" value="FAE1_CUT1_RppA"/>
    <property type="match status" value="1"/>
</dbReference>
<dbReference type="PANTHER" id="PTHR31561">
    <property type="entry name" value="3-KETOACYL-COA SYNTHASE"/>
    <property type="match status" value="1"/>
</dbReference>
<dbReference type="OrthoDB" id="185373at2759"/>
<feature type="repeat" description="PPR" evidence="12">
    <location>
        <begin position="422"/>
        <end position="452"/>
    </location>
</feature>
<comment type="catalytic activity">
    <reaction evidence="11">
        <text>a very-long-chain acyl-CoA + malonyl-CoA + H(+) = a very-long-chain 3-oxoacyl-CoA + CO2 + CoA</text>
        <dbReference type="Rhea" id="RHEA:32727"/>
        <dbReference type="ChEBI" id="CHEBI:15378"/>
        <dbReference type="ChEBI" id="CHEBI:16526"/>
        <dbReference type="ChEBI" id="CHEBI:57287"/>
        <dbReference type="ChEBI" id="CHEBI:57384"/>
        <dbReference type="ChEBI" id="CHEBI:90725"/>
        <dbReference type="ChEBI" id="CHEBI:90736"/>
        <dbReference type="EC" id="2.3.1.199"/>
    </reaction>
</comment>
<evidence type="ECO:0000256" key="7">
    <source>
        <dbReference type="ARBA" id="ARBA00022737"/>
    </source>
</evidence>
<evidence type="ECO:0000256" key="6">
    <source>
        <dbReference type="ARBA" id="ARBA00022692"/>
    </source>
</evidence>
<evidence type="ECO:0000313" key="19">
    <source>
        <dbReference type="Proteomes" id="UP001055439"/>
    </source>
</evidence>
<dbReference type="Pfam" id="PF08541">
    <property type="entry name" value="ACP_syn_III_C"/>
    <property type="match status" value="1"/>
</dbReference>
<dbReference type="EMBL" id="CP097511">
    <property type="protein sequence ID" value="URE46441.1"/>
    <property type="molecule type" value="Genomic_DNA"/>
</dbReference>
<protein>
    <recommendedName>
        <fullName evidence="4">very-long-chain 3-oxoacyl-CoA synthase</fullName>
        <ecNumber evidence="4">2.3.1.199</ecNumber>
    </recommendedName>
</protein>
<dbReference type="InterPro" id="IPR046849">
    <property type="entry name" value="E2_motif"/>
</dbReference>
<feature type="transmembrane region" description="Helical" evidence="14">
    <location>
        <begin position="1565"/>
        <end position="1585"/>
    </location>
</feature>
<evidence type="ECO:0000256" key="11">
    <source>
        <dbReference type="ARBA" id="ARBA00047375"/>
    </source>
</evidence>
<dbReference type="SUPFAM" id="SSF53901">
    <property type="entry name" value="Thiolase-like"/>
    <property type="match status" value="2"/>
</dbReference>
<keyword evidence="7" id="KW-0677">Repeat</keyword>
<evidence type="ECO:0000256" key="1">
    <source>
        <dbReference type="ARBA" id="ARBA00004370"/>
    </source>
</evidence>
<keyword evidence="10" id="KW-0012">Acyltransferase</keyword>
<dbReference type="PROSITE" id="PS51375">
    <property type="entry name" value="PPR"/>
    <property type="match status" value="8"/>
</dbReference>
<feature type="domain" description="FAE" evidence="15">
    <location>
        <begin position="1616"/>
        <end position="1905"/>
    </location>
</feature>
<dbReference type="FunFam" id="1.25.40.10:FF:000366">
    <property type="entry name" value="Pentatricopeptide (PPR) repeat-containing protein"/>
    <property type="match status" value="1"/>
</dbReference>
<keyword evidence="9 14" id="KW-0472">Membrane</keyword>
<dbReference type="GO" id="GO:0008270">
    <property type="term" value="F:zinc ion binding"/>
    <property type="evidence" value="ECO:0007669"/>
    <property type="project" value="InterPro"/>
</dbReference>
<feature type="repeat" description="PPR" evidence="12">
    <location>
        <begin position="554"/>
        <end position="588"/>
    </location>
</feature>
<feature type="compositionally biased region" description="Low complexity" evidence="13">
    <location>
        <begin position="20"/>
        <end position="30"/>
    </location>
</feature>
<organism evidence="18 19">
    <name type="scientific">Musa troglodytarum</name>
    <name type="common">fe'i banana</name>
    <dbReference type="NCBI Taxonomy" id="320322"/>
    <lineage>
        <taxon>Eukaryota</taxon>
        <taxon>Viridiplantae</taxon>
        <taxon>Streptophyta</taxon>
        <taxon>Embryophyta</taxon>
        <taxon>Tracheophyta</taxon>
        <taxon>Spermatophyta</taxon>
        <taxon>Magnoliopsida</taxon>
        <taxon>Liliopsida</taxon>
        <taxon>Zingiberales</taxon>
        <taxon>Musaceae</taxon>
        <taxon>Musa</taxon>
    </lineage>
</organism>
<reference evidence="18" key="1">
    <citation type="submission" date="2022-05" db="EMBL/GenBank/DDBJ databases">
        <title>The Musa troglodytarum L. genome provides insights into the mechanism of non-climacteric behaviour and enrichment of carotenoids.</title>
        <authorList>
            <person name="Wang J."/>
        </authorList>
    </citation>
    <scope>NUCLEOTIDE SEQUENCE</scope>
    <source>
        <tissue evidence="18">Leaf</tissue>
    </source>
</reference>
<feature type="compositionally biased region" description="Gly residues" evidence="13">
    <location>
        <begin position="1"/>
        <end position="19"/>
    </location>
</feature>
<evidence type="ECO:0000256" key="2">
    <source>
        <dbReference type="ARBA" id="ARBA00005194"/>
    </source>
</evidence>
<dbReference type="Pfam" id="PF14432">
    <property type="entry name" value="DYW_deaminase"/>
    <property type="match status" value="1"/>
</dbReference>
<dbReference type="Proteomes" id="UP001055439">
    <property type="component" value="Chromosome 9"/>
</dbReference>
<feature type="domain" description="Beta-ketoacyl-[acyl-carrier-protein] synthase III C-terminal" evidence="16">
    <location>
        <begin position="1922"/>
        <end position="2002"/>
    </location>
</feature>
<dbReference type="FunFam" id="1.25.40.10:FF:001203">
    <property type="entry name" value="Putative pentatricopeptide repeat-containing protein"/>
    <property type="match status" value="1"/>
</dbReference>
<dbReference type="Pfam" id="PF20430">
    <property type="entry name" value="Eplus_motif"/>
    <property type="match status" value="1"/>
</dbReference>
<feature type="repeat" description="PPR" evidence="12">
    <location>
        <begin position="523"/>
        <end position="553"/>
    </location>
</feature>
<dbReference type="InterPro" id="IPR011990">
    <property type="entry name" value="TPR-like_helical_dom_sf"/>
</dbReference>
<proteinExistence type="inferred from homology"/>
<feature type="domain" description="DYW" evidence="17">
    <location>
        <begin position="769"/>
        <end position="855"/>
    </location>
</feature>
<evidence type="ECO:0000256" key="13">
    <source>
        <dbReference type="SAM" id="MobiDB-lite"/>
    </source>
</evidence>
<dbReference type="InterPro" id="IPR046848">
    <property type="entry name" value="E_motif"/>
</dbReference>
<comment type="subcellular location">
    <subcellularLocation>
        <location evidence="1">Membrane</location>
    </subcellularLocation>
</comment>
<dbReference type="Gene3D" id="1.25.40.10">
    <property type="entry name" value="Tetratricopeptide repeat domain"/>
    <property type="match status" value="5"/>
</dbReference>
<sequence length="2033" mass="226175">MEGGSGSPGAEGGRGGGGETTTEGVERQVGANLRLGREGKEAPCRDNSLHVPWAVSTSSTSNGFPRATLTRTAKRAARCAIKASTRADLPVRFRMSNSTLTCVSCLLCRPLMPCPFPSKKNHVSHFTPSNIRRLISNMSSPLPRAPPPPTSLTSTQCALNSLLDACRTMKEFKQIHSLMIRTGLARSPLVKRRLLSCCCARGFGDMSYARLLLDLIPTPETSLWNCLIRGHSVRGAPWAAVAVYAEMLASGVGPNSHTFPFLLKGFTRDDAVACGDELHAHVLKFGLSSNAHVRSALLHMYAVSGAVDTARELFEKSPERDVVSWNAMISGYNRSNMFEESCRLLAAMAGESVMPTATTYVLVLSACAKMKGLECGRQIHRRLMNANLLPDLRLENALIEMYGQCGDLDSAWRLFQDMQTRDVISWTAVVVGFAKSGEVDRARALFDRMPERDRISWTAMIDGYVRAGRFKEALHVFREMQAADVRPDEFTMVSLLTACAQLGALEMGEWTRAYMERNGIKMDIAVGNALVDMYSKCGQVDNAVEIFRRMHRKDKFTWTAMISGLAVNGHGEDAIDLFSQMVESSVRPDEVTYIGVLAACAHAGLVDEGRRIFSSMIAVHGIMPNVTHYGCLVDLLGRAGRLEEASETISNMPMKPNSAVWGALLGACRVHGNLEMAELAAKHLVELQPHDSAAYLLLCSMYANRNKSEEARKMRETIMVKGIKKEPGCSLVEMNGEVHEFVAGDRSHPRTAEIYTKLEEMIKELKRAGYVPDTWEILHGAGEEEAANAAIYQHSEKLAVAFGLIGSRSGVAIRVVKNLRICIDCHNAMKLASKVYRREIVVRDRRRFHHFRSGVLFPCSWQSGFRFCVCWPRVRLSSRRPTETDAAVSNRPLCGSQAGGRARHANSGQLHSVRSWLTIHAPKFGDASLVGPTLWLFKLPLLRGDPTTRFDSPGKPAVRGAALFFFSPSAAAPSSPSPNLSSRSQGPPVTPLMGSRELRRYRSLLTIGNSSLSSSLVLSPVAPFLALEDVRGFWLALGICFPEMDTTPLFKQLYLKQEAIAGKCRVICTSKDQRNQQPSTQELENAEFIFFRTFDVVNFTISDVIPDKISGVNGKLKYLLNQKKGKKAFLTKSKTSTSVAEDRPQKKLRLTDKSTDPSINLLTNKTITGSRELRIECGEASDVALKKLELGKRAKYDELQLRKDSNPVRKDTVIDHTSDASRSQFLDRSKWFRHSWEAQLEVANQGGRLVLLQNLDPSITSQEIEDIMYKVFQQQCRVKVIQQATFQNHNYGITCCNSCQIILPLVSSIGMLKIPAKTSTLVGHLPTYRSRFQVQQEEMKCAVSTSHGSQPNTVEYDLALGWLLLQDKYLLAQKLLHESQLKERRYFRNHLKSKQSRATGGFERERGKSLTTHMPRALGMGTAGPEASFLNAHVHAPLAIQFIPSTLVKEKSLYGPPLTFSVPRPIARGPFLPLPENQASAWVGDGIGFFSPHSPAEPAFQAERSRLSTSKRQFALISISIMAEAEQRPNAPLLQSSSSRLPDFKQSVKLKYVKLGYHYLISHGMYLFFSPLIAVVVAQFCTLSVKDLHDLWDHLRFNLISVILCSALLVFLFTVYFLRRPRPVYLVNFACYKPEEARKCTRQVFMNRSTLTGSFTEENLAFQRKILERSGLGESTYLPEAVINIPPNPCMAEARKEARTVMFGAIDELLAKTNVKPKDIGILIVNCSLFNPTPSLSAMVVNHYKLRGNIVSYNLGGMGCSAGLLSINLAKDLLQVYPNSYALVISMENITLNWYFGNNRSMLVSNCLFRMGGAAILLSNKRSDRRRSKYQLVHSVRTHKGADDKCFGCVTQEEDEIGKIGVSLSKDLMAVAGDALKTNITTLGPLVLPMSEQLIFFATLVAKKVFKMKVRPYIPDFKLAFEHFCIHAGGRAVLDEIEKNLQLSEWHMEPSRMTLYRFGNTSSSSLWYELAYSEGKGRIKKKDRIWQIAFGSGFKCNSAVWKALRTIDPAREKNPWMDEIDDFPVVVPKVSAL</sequence>
<evidence type="ECO:0000256" key="9">
    <source>
        <dbReference type="ARBA" id="ARBA00023136"/>
    </source>
</evidence>
<dbReference type="GO" id="GO:0006633">
    <property type="term" value="P:fatty acid biosynthetic process"/>
    <property type="evidence" value="ECO:0007669"/>
    <property type="project" value="InterPro"/>
</dbReference>
<dbReference type="NCBIfam" id="TIGR00756">
    <property type="entry name" value="PPR"/>
    <property type="match status" value="6"/>
</dbReference>
<evidence type="ECO:0000259" key="15">
    <source>
        <dbReference type="Pfam" id="PF08392"/>
    </source>
</evidence>
<feature type="region of interest" description="Disordered" evidence="13">
    <location>
        <begin position="1"/>
        <end position="43"/>
    </location>
</feature>
<accession>A0A9E7I6K8</accession>
<dbReference type="InterPro" id="IPR002885">
    <property type="entry name" value="PPR_rpt"/>
</dbReference>
<evidence type="ECO:0000259" key="17">
    <source>
        <dbReference type="Pfam" id="PF14432"/>
    </source>
</evidence>
<dbReference type="FunFam" id="1.25.40.10:FF:000031">
    <property type="entry name" value="Pentatricopeptide repeat-containing protein mitochondrial"/>
    <property type="match status" value="1"/>
</dbReference>
<evidence type="ECO:0000313" key="18">
    <source>
        <dbReference type="EMBL" id="URE46441.1"/>
    </source>
</evidence>
<evidence type="ECO:0000256" key="10">
    <source>
        <dbReference type="ARBA" id="ARBA00023315"/>
    </source>
</evidence>
<dbReference type="Pfam" id="PF20431">
    <property type="entry name" value="E_motif"/>
    <property type="match status" value="1"/>
</dbReference>
<dbReference type="CDD" id="cd00831">
    <property type="entry name" value="CHS_like"/>
    <property type="match status" value="1"/>
</dbReference>
<dbReference type="InterPro" id="IPR013747">
    <property type="entry name" value="ACP_syn_III_C"/>
</dbReference>
<evidence type="ECO:0000256" key="14">
    <source>
        <dbReference type="SAM" id="Phobius"/>
    </source>
</evidence>
<dbReference type="Pfam" id="PF01535">
    <property type="entry name" value="PPR"/>
    <property type="match status" value="4"/>
</dbReference>
<dbReference type="InterPro" id="IPR013601">
    <property type="entry name" value="FAE1_typ3_polyketide_synth"/>
</dbReference>
<dbReference type="GO" id="GO:0016020">
    <property type="term" value="C:membrane"/>
    <property type="evidence" value="ECO:0007669"/>
    <property type="project" value="UniProtKB-SubCell"/>
</dbReference>
<dbReference type="InterPro" id="IPR016039">
    <property type="entry name" value="Thiolase-like"/>
</dbReference>
<keyword evidence="6 14" id="KW-0812">Transmembrane</keyword>
<evidence type="ECO:0000256" key="5">
    <source>
        <dbReference type="ARBA" id="ARBA00022679"/>
    </source>
</evidence>
<comment type="similarity">
    <text evidence="3">Belongs to the thiolase-like superfamily. Chalcone/stilbene synthases family.</text>
</comment>
<dbReference type="GO" id="GO:0009922">
    <property type="term" value="F:fatty acid elongase activity"/>
    <property type="evidence" value="ECO:0007669"/>
    <property type="project" value="UniProtKB-EC"/>
</dbReference>
<feature type="repeat" description="PPR" evidence="12">
    <location>
        <begin position="391"/>
        <end position="421"/>
    </location>
</feature>
<feature type="repeat" description="PPR" evidence="12">
    <location>
        <begin position="453"/>
        <end position="487"/>
    </location>
</feature>
<feature type="repeat" description="PPR" evidence="12">
    <location>
        <begin position="589"/>
        <end position="624"/>
    </location>
</feature>
<dbReference type="FunFam" id="1.25.40.10:FF:000344">
    <property type="entry name" value="Pentatricopeptide repeat-containing protein"/>
    <property type="match status" value="1"/>
</dbReference>
<dbReference type="Gene3D" id="3.40.47.10">
    <property type="match status" value="1"/>
</dbReference>
<keyword evidence="5" id="KW-0808">Transferase</keyword>